<dbReference type="Pfam" id="PF12840">
    <property type="entry name" value="HTH_20"/>
    <property type="match status" value="1"/>
</dbReference>
<organism evidence="1 2">
    <name type="scientific">Natronorubrum tibetense GA33</name>
    <dbReference type="NCBI Taxonomy" id="1114856"/>
    <lineage>
        <taxon>Archaea</taxon>
        <taxon>Methanobacteriati</taxon>
        <taxon>Methanobacteriota</taxon>
        <taxon>Stenosarchaea group</taxon>
        <taxon>Halobacteria</taxon>
        <taxon>Halobacteriales</taxon>
        <taxon>Natrialbaceae</taxon>
        <taxon>Natronorubrum</taxon>
    </lineage>
</organism>
<dbReference type="Proteomes" id="UP000011599">
    <property type="component" value="Unassembled WGS sequence"/>
</dbReference>
<dbReference type="OrthoDB" id="290446at2157"/>
<proteinExistence type="predicted"/>
<evidence type="ECO:0000313" key="1">
    <source>
        <dbReference type="EMBL" id="ELY37267.1"/>
    </source>
</evidence>
<comment type="caution">
    <text evidence="1">The sequence shown here is derived from an EMBL/GenBank/DDBJ whole genome shotgun (WGS) entry which is preliminary data.</text>
</comment>
<dbReference type="eggNOG" id="arCOG03065">
    <property type="taxonomic scope" value="Archaea"/>
</dbReference>
<dbReference type="Gene3D" id="1.10.10.10">
    <property type="entry name" value="Winged helix-like DNA-binding domain superfamily/Winged helix DNA-binding domain"/>
    <property type="match status" value="1"/>
</dbReference>
<dbReference type="EMBL" id="AOHW01000048">
    <property type="protein sequence ID" value="ELY37267.1"/>
    <property type="molecule type" value="Genomic_DNA"/>
</dbReference>
<protein>
    <submittedName>
        <fullName evidence="1">ArsR family transcriptional regulator</fullName>
    </submittedName>
</protein>
<accession>L9VJW0</accession>
<dbReference type="PATRIC" id="fig|1114856.3.peg.4243"/>
<evidence type="ECO:0000313" key="2">
    <source>
        <dbReference type="Proteomes" id="UP000011599"/>
    </source>
</evidence>
<dbReference type="AlphaFoldDB" id="L9VJW0"/>
<dbReference type="CDD" id="cd00090">
    <property type="entry name" value="HTH_ARSR"/>
    <property type="match status" value="1"/>
</dbReference>
<keyword evidence="2" id="KW-1185">Reference proteome</keyword>
<dbReference type="InterPro" id="IPR036390">
    <property type="entry name" value="WH_DNA-bd_sf"/>
</dbReference>
<dbReference type="SUPFAM" id="SSF46785">
    <property type="entry name" value="Winged helix' DNA-binding domain"/>
    <property type="match status" value="1"/>
</dbReference>
<name>L9VJW0_9EURY</name>
<reference evidence="1 2" key="1">
    <citation type="journal article" date="2014" name="PLoS Genet.">
        <title>Phylogenetically driven sequencing of extremely halophilic archaea reveals strategies for static and dynamic osmo-response.</title>
        <authorList>
            <person name="Becker E.A."/>
            <person name="Seitzer P.M."/>
            <person name="Tritt A."/>
            <person name="Larsen D."/>
            <person name="Krusor M."/>
            <person name="Yao A.I."/>
            <person name="Wu D."/>
            <person name="Madern D."/>
            <person name="Eisen J.A."/>
            <person name="Darling A.E."/>
            <person name="Facciotti M.T."/>
        </authorList>
    </citation>
    <scope>NUCLEOTIDE SEQUENCE [LARGE SCALE GENOMIC DNA]</scope>
    <source>
        <strain evidence="1 2">GA33</strain>
    </source>
</reference>
<gene>
    <name evidence="1" type="ORF">C496_20560</name>
</gene>
<dbReference type="InterPro" id="IPR011991">
    <property type="entry name" value="ArsR-like_HTH"/>
</dbReference>
<dbReference type="InterPro" id="IPR036388">
    <property type="entry name" value="WH-like_DNA-bd_sf"/>
</dbReference>
<sequence length="118" mass="13358">MMARNGTSENSTPATDELLELLGDRYARRVLRTILDEPMAVQQIVDTTGISKPTAYRRLDQLERAGLVASKMLLDTSGNHYKQYWTTLESVTLRIGEDGVTTTVRADRTQRSQERRLS</sequence>